<evidence type="ECO:0000256" key="1">
    <source>
        <dbReference type="SAM" id="Phobius"/>
    </source>
</evidence>
<keyword evidence="1" id="KW-0472">Membrane</keyword>
<evidence type="ECO:0000313" key="3">
    <source>
        <dbReference type="Proteomes" id="UP000179047"/>
    </source>
</evidence>
<dbReference type="AlphaFoldDB" id="A0A1F8GSB3"/>
<gene>
    <name evidence="2" type="ORF">A3A33_02340</name>
</gene>
<feature type="transmembrane region" description="Helical" evidence="1">
    <location>
        <begin position="103"/>
        <end position="123"/>
    </location>
</feature>
<sequence>MTYFKKIIGILLSIGMIMLGVWLGYQGIYYRIAGTSATATVVESRNSTNSADDLYYTFQDASGMLQFGEDRVIGLEVPAIGDSIQIYYLKDGRSTYVTPIDDYILPLLAIGFGALALKGSFMLESNRGAVN</sequence>
<dbReference type="Proteomes" id="UP000179047">
    <property type="component" value="Unassembled WGS sequence"/>
</dbReference>
<keyword evidence="1" id="KW-0812">Transmembrane</keyword>
<dbReference type="EMBL" id="MGKP01000023">
    <property type="protein sequence ID" value="OGN28171.1"/>
    <property type="molecule type" value="Genomic_DNA"/>
</dbReference>
<comment type="caution">
    <text evidence="2">The sequence shown here is derived from an EMBL/GenBank/DDBJ whole genome shotgun (WGS) entry which is preliminary data.</text>
</comment>
<keyword evidence="1" id="KW-1133">Transmembrane helix</keyword>
<proteinExistence type="predicted"/>
<reference evidence="2 3" key="1">
    <citation type="journal article" date="2016" name="Nat. Commun.">
        <title>Thousands of microbial genomes shed light on interconnected biogeochemical processes in an aquifer system.</title>
        <authorList>
            <person name="Anantharaman K."/>
            <person name="Brown C.T."/>
            <person name="Hug L.A."/>
            <person name="Sharon I."/>
            <person name="Castelle C.J."/>
            <person name="Probst A.J."/>
            <person name="Thomas B.C."/>
            <person name="Singh A."/>
            <person name="Wilkins M.J."/>
            <person name="Karaoz U."/>
            <person name="Brodie E.L."/>
            <person name="Williams K.H."/>
            <person name="Hubbard S.S."/>
            <person name="Banfield J.F."/>
        </authorList>
    </citation>
    <scope>NUCLEOTIDE SEQUENCE [LARGE SCALE GENOMIC DNA]</scope>
</reference>
<evidence type="ECO:0000313" key="2">
    <source>
        <dbReference type="EMBL" id="OGN28171.1"/>
    </source>
</evidence>
<protein>
    <recommendedName>
        <fullName evidence="4">DUF3592 domain-containing protein</fullName>
    </recommendedName>
</protein>
<evidence type="ECO:0008006" key="4">
    <source>
        <dbReference type="Google" id="ProtNLM"/>
    </source>
</evidence>
<organism evidence="2 3">
    <name type="scientific">Candidatus Yanofskybacteria bacterium RIFCSPLOWO2_01_FULL_49_25</name>
    <dbReference type="NCBI Taxonomy" id="1802701"/>
    <lineage>
        <taxon>Bacteria</taxon>
        <taxon>Candidatus Yanofskyibacteriota</taxon>
    </lineage>
</organism>
<name>A0A1F8GSB3_9BACT</name>
<accession>A0A1F8GSB3</accession>
<dbReference type="STRING" id="1802701.A3A33_02340"/>
<feature type="transmembrane region" description="Helical" evidence="1">
    <location>
        <begin position="7"/>
        <end position="25"/>
    </location>
</feature>